<comment type="caution">
    <text evidence="1">The sequence shown here is derived from an EMBL/GenBank/DDBJ whole genome shotgun (WGS) entry which is preliminary data.</text>
</comment>
<name>A0A0N8GMM5_9CHLR</name>
<reference evidence="1 2" key="1">
    <citation type="submission" date="2015-07" db="EMBL/GenBank/DDBJ databases">
        <title>Genome sequence of Levilinea saccharolytica DSM 16555.</title>
        <authorList>
            <person name="Hemp J."/>
            <person name="Ward L.M."/>
            <person name="Pace L.A."/>
            <person name="Fischer W.W."/>
        </authorList>
    </citation>
    <scope>NUCLEOTIDE SEQUENCE [LARGE SCALE GENOMIC DNA]</scope>
    <source>
        <strain evidence="1 2">KIBI-1</strain>
    </source>
</reference>
<proteinExistence type="predicted"/>
<organism evidence="1 2">
    <name type="scientific">Levilinea saccharolytica</name>
    <dbReference type="NCBI Taxonomy" id="229921"/>
    <lineage>
        <taxon>Bacteria</taxon>
        <taxon>Bacillati</taxon>
        <taxon>Chloroflexota</taxon>
        <taxon>Anaerolineae</taxon>
        <taxon>Anaerolineales</taxon>
        <taxon>Anaerolineaceae</taxon>
        <taxon>Levilinea</taxon>
    </lineage>
</organism>
<protein>
    <submittedName>
        <fullName evidence="1">Uncharacterized protein</fullName>
    </submittedName>
</protein>
<gene>
    <name evidence="1" type="ORF">ADN01_17980</name>
</gene>
<dbReference type="EMBL" id="LGCM01000065">
    <property type="protein sequence ID" value="KPL75714.1"/>
    <property type="molecule type" value="Genomic_DNA"/>
</dbReference>
<dbReference type="STRING" id="229921.ADN01_17980"/>
<dbReference type="AlphaFoldDB" id="A0A0N8GMM5"/>
<dbReference type="Proteomes" id="UP000050501">
    <property type="component" value="Unassembled WGS sequence"/>
</dbReference>
<dbReference type="OrthoDB" id="582998at2"/>
<evidence type="ECO:0000313" key="2">
    <source>
        <dbReference type="Proteomes" id="UP000050501"/>
    </source>
</evidence>
<sequence length="116" mass="13086">MALYSTAQEVISPNQEAVVVFTHGDNFFVDALGNGYTGNWVVNPDNLEDVDKVIIYLRRDGENINRIFLGNYAGCRKSPEAGRQEIRFNHLQEIGTTYSNWIEFAGGQNPVAYARR</sequence>
<evidence type="ECO:0000313" key="1">
    <source>
        <dbReference type="EMBL" id="KPL75714.1"/>
    </source>
</evidence>
<dbReference type="RefSeq" id="WP_062417160.1">
    <property type="nucleotide sequence ID" value="NZ_DF967974.1"/>
</dbReference>
<keyword evidence="2" id="KW-1185">Reference proteome</keyword>
<accession>A0A0N8GMM5</accession>